<evidence type="ECO:0000313" key="1">
    <source>
        <dbReference type="EMBL" id="ODV76323.1"/>
    </source>
</evidence>
<dbReference type="GeneID" id="30986450"/>
<organism evidence="1 2">
    <name type="scientific">Cyberlindnera jadinii (strain ATCC 18201 / CBS 1600 / BCRC 20928 / JCM 3617 / NBRC 0987 / NRRL Y-1542)</name>
    <name type="common">Torula yeast</name>
    <name type="synonym">Candida utilis</name>
    <dbReference type="NCBI Taxonomy" id="983966"/>
    <lineage>
        <taxon>Eukaryota</taxon>
        <taxon>Fungi</taxon>
        <taxon>Dikarya</taxon>
        <taxon>Ascomycota</taxon>
        <taxon>Saccharomycotina</taxon>
        <taxon>Saccharomycetes</taxon>
        <taxon>Phaffomycetales</taxon>
        <taxon>Phaffomycetaceae</taxon>
        <taxon>Cyberlindnera</taxon>
    </lineage>
</organism>
<name>A0A1E4S9Z5_CYBJN</name>
<dbReference type="RefSeq" id="XP_020073362.1">
    <property type="nucleotide sequence ID" value="XM_020212054.1"/>
</dbReference>
<gene>
    <name evidence="1" type="ORF">CYBJADRAFT_10936</name>
</gene>
<dbReference type="EMBL" id="KV453925">
    <property type="protein sequence ID" value="ODV76323.1"/>
    <property type="molecule type" value="Genomic_DNA"/>
</dbReference>
<sequence length="235" mass="27752">MMANVRCTGAELEPEADVPAGKTRLYSNFNVKWSIRLNLYHVKCLVKLMRLRNSCRIITSDHTVIERKLRKRYPDVRLTAVSVRENWAVLKRQVSVLVAMKLAYGITVDPHTGLLNCTDEQWRIVRGKFYTFSSDRKRYRNFMDIQELQWAMVEMPNFRLDTIFFRDQKLVLTIESMLNGTEVNGVELCKQRLRLRNVYIAMPLVRPEILPELESNESNQIVLYKPKKQERKTKR</sequence>
<reference evidence="1 2" key="1">
    <citation type="journal article" date="2016" name="Proc. Natl. Acad. Sci. U.S.A.">
        <title>Comparative genomics of biotechnologically important yeasts.</title>
        <authorList>
            <person name="Riley R."/>
            <person name="Haridas S."/>
            <person name="Wolfe K.H."/>
            <person name="Lopes M.R."/>
            <person name="Hittinger C.T."/>
            <person name="Goeker M."/>
            <person name="Salamov A.A."/>
            <person name="Wisecaver J.H."/>
            <person name="Long T.M."/>
            <person name="Calvey C.H."/>
            <person name="Aerts A.L."/>
            <person name="Barry K.W."/>
            <person name="Choi C."/>
            <person name="Clum A."/>
            <person name="Coughlan A.Y."/>
            <person name="Deshpande S."/>
            <person name="Douglass A.P."/>
            <person name="Hanson S.J."/>
            <person name="Klenk H.-P."/>
            <person name="LaButti K.M."/>
            <person name="Lapidus A."/>
            <person name="Lindquist E.A."/>
            <person name="Lipzen A.M."/>
            <person name="Meier-Kolthoff J.P."/>
            <person name="Ohm R.A."/>
            <person name="Otillar R.P."/>
            <person name="Pangilinan J.L."/>
            <person name="Peng Y."/>
            <person name="Rokas A."/>
            <person name="Rosa C.A."/>
            <person name="Scheuner C."/>
            <person name="Sibirny A.A."/>
            <person name="Slot J.C."/>
            <person name="Stielow J.B."/>
            <person name="Sun H."/>
            <person name="Kurtzman C.P."/>
            <person name="Blackwell M."/>
            <person name="Grigoriev I.V."/>
            <person name="Jeffries T.W."/>
        </authorList>
    </citation>
    <scope>NUCLEOTIDE SEQUENCE [LARGE SCALE GENOMIC DNA]</scope>
    <source>
        <strain evidence="2">ATCC 18201 / CBS 1600 / BCRC 20928 / JCM 3617 / NBRC 0987 / NRRL Y-1542</strain>
    </source>
</reference>
<accession>A0A1E4S9Z5</accession>
<evidence type="ECO:0000313" key="2">
    <source>
        <dbReference type="Proteomes" id="UP000094389"/>
    </source>
</evidence>
<protein>
    <submittedName>
        <fullName evidence="1">Uncharacterized protein</fullName>
    </submittedName>
</protein>
<dbReference type="Proteomes" id="UP000094389">
    <property type="component" value="Unassembled WGS sequence"/>
</dbReference>
<proteinExistence type="predicted"/>
<dbReference type="AlphaFoldDB" id="A0A1E4S9Z5"/>
<keyword evidence="2" id="KW-1185">Reference proteome</keyword>